<dbReference type="Pfam" id="PF00621">
    <property type="entry name" value="RhoGEF"/>
    <property type="match status" value="1"/>
</dbReference>
<dbReference type="GO" id="GO:0007186">
    <property type="term" value="P:G protein-coupled receptor signaling pathway"/>
    <property type="evidence" value="ECO:0007669"/>
    <property type="project" value="TreeGrafter"/>
</dbReference>
<organism evidence="3 4">
    <name type="scientific">Meloidogyne javanica</name>
    <name type="common">Root-knot nematode worm</name>
    <dbReference type="NCBI Taxonomy" id="6303"/>
    <lineage>
        <taxon>Eukaryota</taxon>
        <taxon>Metazoa</taxon>
        <taxon>Ecdysozoa</taxon>
        <taxon>Nematoda</taxon>
        <taxon>Chromadorea</taxon>
        <taxon>Rhabditida</taxon>
        <taxon>Tylenchina</taxon>
        <taxon>Tylenchomorpha</taxon>
        <taxon>Tylenchoidea</taxon>
        <taxon>Meloidogynidae</taxon>
        <taxon>Meloidogyninae</taxon>
        <taxon>Meloidogyne</taxon>
        <taxon>Meloidogyne incognita group</taxon>
    </lineage>
</organism>
<evidence type="ECO:0000313" key="4">
    <source>
        <dbReference type="WBParaSite" id="scaffold12192_cov266.g16131"/>
    </source>
</evidence>
<feature type="domain" description="DH" evidence="2">
    <location>
        <begin position="159"/>
        <end position="360"/>
    </location>
</feature>
<proteinExistence type="predicted"/>
<dbReference type="PROSITE" id="PS50010">
    <property type="entry name" value="DH_2"/>
    <property type="match status" value="1"/>
</dbReference>
<dbReference type="SUPFAM" id="SSF48065">
    <property type="entry name" value="DBL homology domain (DH-domain)"/>
    <property type="match status" value="1"/>
</dbReference>
<dbReference type="Gene3D" id="1.20.900.10">
    <property type="entry name" value="Dbl homology (DH) domain"/>
    <property type="match status" value="1"/>
</dbReference>
<protein>
    <submittedName>
        <fullName evidence="4">DH domain-containing protein</fullName>
    </submittedName>
</protein>
<dbReference type="AlphaFoldDB" id="A0A915LHA3"/>
<reference evidence="4" key="1">
    <citation type="submission" date="2022-11" db="UniProtKB">
        <authorList>
            <consortium name="WormBaseParasite"/>
        </authorList>
    </citation>
    <scope>IDENTIFICATION</scope>
</reference>
<accession>A0A915LHA3</accession>
<dbReference type="WBParaSite" id="scaffold12192_cov266.g16131">
    <property type="protein sequence ID" value="scaffold12192_cov266.g16131"/>
    <property type="gene ID" value="scaffold12192_cov266.g16131"/>
</dbReference>
<dbReference type="PANTHER" id="PTHR45872">
    <property type="entry name" value="RHO GUANINE NUCLEOTIDE EXCHANGE FACTOR 2, ISOFORM D"/>
    <property type="match status" value="1"/>
</dbReference>
<evidence type="ECO:0000313" key="3">
    <source>
        <dbReference type="Proteomes" id="UP000887561"/>
    </source>
</evidence>
<sequence>MIANDSLKIGRNGYTSLRRKSYNLIIPLSPLPIHRSKSQQNVAELSNGALSFIGEAANQIKRGAKGAGSLGAADSADEQRPITSQLAVPSAFHEFPHIVRGTEAVASSSTGTSSEEEARKMVELVERTAVADGDSDLEVETEVPSLESLVGWEVLKHLKPKEKKRQEVINGKTHVRNLKILYKIFYRPMIMQRVASPELIKLLFGNLDELLQVHSEMNSKMRAAVENWQRFGVGNGGGGLYGDIGELIVNLFDGAIGEKLMHNTALFCRNQQHALDTLRQRYSKAKDDPFSQFLSEAENNPLCRKLQLKDMIPVEMQRLVKYPLLLETIAKYTREGSEELQHLLHGIERAKRILSVVNSDKRNAENEKRMEELQQRLDFTGCEKSFFQRFDFRAYVFIF</sequence>
<feature type="coiled-coil region" evidence="1">
    <location>
        <begin position="347"/>
        <end position="383"/>
    </location>
</feature>
<evidence type="ECO:0000259" key="2">
    <source>
        <dbReference type="PROSITE" id="PS50010"/>
    </source>
</evidence>
<keyword evidence="1" id="KW-0175">Coiled coil</keyword>
<keyword evidence="3" id="KW-1185">Reference proteome</keyword>
<dbReference type="GO" id="GO:0001664">
    <property type="term" value="F:G protein-coupled receptor binding"/>
    <property type="evidence" value="ECO:0007669"/>
    <property type="project" value="TreeGrafter"/>
</dbReference>
<dbReference type="InterPro" id="IPR035899">
    <property type="entry name" value="DBL_dom_sf"/>
</dbReference>
<name>A0A915LHA3_MELJA</name>
<dbReference type="InterPro" id="IPR000219">
    <property type="entry name" value="DH_dom"/>
</dbReference>
<evidence type="ECO:0000256" key="1">
    <source>
        <dbReference type="SAM" id="Coils"/>
    </source>
</evidence>
<dbReference type="GO" id="GO:0005085">
    <property type="term" value="F:guanyl-nucleotide exchange factor activity"/>
    <property type="evidence" value="ECO:0007669"/>
    <property type="project" value="InterPro"/>
</dbReference>
<dbReference type="Proteomes" id="UP000887561">
    <property type="component" value="Unplaced"/>
</dbReference>
<dbReference type="GO" id="GO:0005737">
    <property type="term" value="C:cytoplasm"/>
    <property type="evidence" value="ECO:0007669"/>
    <property type="project" value="TreeGrafter"/>
</dbReference>
<dbReference type="PANTHER" id="PTHR45872:SF2">
    <property type="entry name" value="RHO GUANINE NUCLEOTIDE EXCHANGE FACTOR 2, ISOFORM D"/>
    <property type="match status" value="1"/>
</dbReference>
<dbReference type="SMART" id="SM00325">
    <property type="entry name" value="RhoGEF"/>
    <property type="match status" value="1"/>
</dbReference>
<dbReference type="CDD" id="cd00160">
    <property type="entry name" value="RhoGEF"/>
    <property type="match status" value="1"/>
</dbReference>